<comment type="caution">
    <text evidence="4">The sequence shown here is derived from an EMBL/GenBank/DDBJ whole genome shotgun (WGS) entry which is preliminary data.</text>
</comment>
<evidence type="ECO:0000256" key="2">
    <source>
        <dbReference type="SAM" id="SignalP"/>
    </source>
</evidence>
<dbReference type="PANTHER" id="PTHR10338:SF108">
    <property type="entry name" value="INTER-ALPHA-TRYPSIN INHIBITOR HEAVY CHAIN H4-LIKE PROTEIN"/>
    <property type="match status" value="1"/>
</dbReference>
<gene>
    <name evidence="4" type="ORF">POL67_11840</name>
</gene>
<name>A0ABT5EL00_9BACT</name>
<dbReference type="Gene3D" id="3.40.50.410">
    <property type="entry name" value="von Willebrand factor, type A domain"/>
    <property type="match status" value="1"/>
</dbReference>
<dbReference type="PANTHER" id="PTHR10338">
    <property type="entry name" value="INTER-ALPHA-TRYPSIN INHIBITOR HEAVY CHAIN FAMILY MEMBER"/>
    <property type="match status" value="1"/>
</dbReference>
<dbReference type="Proteomes" id="UP001221411">
    <property type="component" value="Unassembled WGS sequence"/>
</dbReference>
<dbReference type="SUPFAM" id="SSF53300">
    <property type="entry name" value="vWA-like"/>
    <property type="match status" value="1"/>
</dbReference>
<dbReference type="SMART" id="SM00327">
    <property type="entry name" value="VWA"/>
    <property type="match status" value="1"/>
</dbReference>
<reference evidence="4 5" key="1">
    <citation type="submission" date="2022-11" db="EMBL/GenBank/DDBJ databases">
        <title>Minimal conservation of predation-associated metabolite biosynthetic gene clusters underscores biosynthetic potential of Myxococcota including descriptions for ten novel species: Archangium lansinium sp. nov., Myxococcus landrumus sp. nov., Nannocystis bai.</title>
        <authorList>
            <person name="Ahearne A."/>
            <person name="Stevens C."/>
            <person name="Dowd S."/>
        </authorList>
    </citation>
    <scope>NUCLEOTIDE SEQUENCE [LARGE SCALE GENOMIC DNA]</scope>
    <source>
        <strain evidence="4 5">RJM3</strain>
    </source>
</reference>
<evidence type="ECO:0000313" key="5">
    <source>
        <dbReference type="Proteomes" id="UP001221411"/>
    </source>
</evidence>
<dbReference type="PROSITE" id="PS50234">
    <property type="entry name" value="VWFA"/>
    <property type="match status" value="1"/>
</dbReference>
<feature type="signal peptide" evidence="2">
    <location>
        <begin position="1"/>
        <end position="24"/>
    </location>
</feature>
<dbReference type="InterPro" id="IPR002035">
    <property type="entry name" value="VWF_A"/>
</dbReference>
<dbReference type="EMBL" id="JAQNDO010000001">
    <property type="protein sequence ID" value="MDC0742042.1"/>
    <property type="molecule type" value="Genomic_DNA"/>
</dbReference>
<protein>
    <submittedName>
        <fullName evidence="4">VWA domain-containing protein</fullName>
    </submittedName>
</protein>
<keyword evidence="2" id="KW-0732">Signal</keyword>
<dbReference type="RefSeq" id="WP_271917376.1">
    <property type="nucleotide sequence ID" value="NZ_JAQNDO010000001.1"/>
</dbReference>
<keyword evidence="5" id="KW-1185">Reference proteome</keyword>
<dbReference type="Pfam" id="PF00092">
    <property type="entry name" value="VWA"/>
    <property type="match status" value="1"/>
</dbReference>
<organism evidence="4 5">
    <name type="scientific">Polyangium mundeleinium</name>
    <dbReference type="NCBI Taxonomy" id="2995306"/>
    <lineage>
        <taxon>Bacteria</taxon>
        <taxon>Pseudomonadati</taxon>
        <taxon>Myxococcota</taxon>
        <taxon>Polyangia</taxon>
        <taxon>Polyangiales</taxon>
        <taxon>Polyangiaceae</taxon>
        <taxon>Polyangium</taxon>
    </lineage>
</organism>
<accession>A0ABT5EL00</accession>
<dbReference type="InterPro" id="IPR036465">
    <property type="entry name" value="vWFA_dom_sf"/>
</dbReference>
<feature type="chain" id="PRO_5045722014" evidence="2">
    <location>
        <begin position="25"/>
        <end position="534"/>
    </location>
</feature>
<dbReference type="PROSITE" id="PS51257">
    <property type="entry name" value="PROKAR_LIPOPROTEIN"/>
    <property type="match status" value="1"/>
</dbReference>
<feature type="compositionally biased region" description="Gly residues" evidence="1">
    <location>
        <begin position="67"/>
        <end position="76"/>
    </location>
</feature>
<feature type="domain" description="VWFA" evidence="3">
    <location>
        <begin position="202"/>
        <end position="378"/>
    </location>
</feature>
<dbReference type="InterPro" id="IPR050934">
    <property type="entry name" value="ITIH"/>
</dbReference>
<feature type="region of interest" description="Disordered" evidence="1">
    <location>
        <begin position="67"/>
        <end position="99"/>
    </location>
</feature>
<evidence type="ECO:0000313" key="4">
    <source>
        <dbReference type="EMBL" id="MDC0742042.1"/>
    </source>
</evidence>
<evidence type="ECO:0000256" key="1">
    <source>
        <dbReference type="SAM" id="MobiDB-lite"/>
    </source>
</evidence>
<sequence>MNQRSMRALVFLPLLVASLGGSIAACLAVDDNANSSGGFDESTGGEPAGSVGVGGFGGGFNGGGGFAGGGGSGGFSGEPLPEDPVAPPAQGPDAGTDAAAPEFTCEGLDSSKPVVLYLSADDSNSMGSPVHVRELLGTGIEPMAQEIRTYEFLNYYRIQYDAPPAGKLALFPELANTAVANELDFQIAVRSYDAVKPRRPMTVTFVLDTSGSMGGPGIERERAAVKAIAASLQEGDIVNAVTWNTSNNVVMAGHAVTGPNDPQVVALANELSASGGTDLHSGLVKGYELAELNYGPGRLNRVVLISDGGANVGQTDADFIGEKSKDADKEGIYLVGVGTGPGGSYDDRLMDIVTDKGRGAYVYLDSVGEASRMFVDRFDETMEIAARGVQVELTMPWYFQMHKFYGEEYSENPEEVEPQHLAPSDAMIFNQVLKACDPAQIVATDTITVRARWKTPLTYLDQETEVTTTVGELLAAQKAGLPKAKAIVAFAEALKSPTGQNLADAYALASAANVSGNDPELLEIVSLIQKHPQY</sequence>
<proteinExistence type="predicted"/>
<evidence type="ECO:0000259" key="3">
    <source>
        <dbReference type="PROSITE" id="PS50234"/>
    </source>
</evidence>